<reference evidence="1 2" key="1">
    <citation type="submission" date="2013-02" db="EMBL/GenBank/DDBJ databases">
        <authorList>
            <person name="Harkins D.M."/>
            <person name="Durkin A.S."/>
            <person name="Brinkac L.M."/>
            <person name="Haft D.H."/>
            <person name="Selengut J.D."/>
            <person name="Sanka R."/>
            <person name="DePew J."/>
            <person name="Purushe J."/>
            <person name="Tulsiani S.M."/>
            <person name="Graham G.C."/>
            <person name="Burns M.-A."/>
            <person name="Dohnt M.F."/>
            <person name="Smythe L.D."/>
            <person name="McKay D.B."/>
            <person name="Craig S.B."/>
            <person name="Vinetz J.M."/>
            <person name="Sutton G.G."/>
            <person name="Nierman W.C."/>
            <person name="Fouts D.E."/>
        </authorList>
    </citation>
    <scope>NUCLEOTIDE SEQUENCE [LARGE SCALE GENOMIC DNA]</scope>
    <source>
        <strain evidence="1 2">LT2186</strain>
    </source>
</reference>
<proteinExistence type="predicted"/>
<organism evidence="1 2">
    <name type="scientific">Leptospira interrogans serovar Grippotyphosa str. LT2186</name>
    <dbReference type="NCBI Taxonomy" id="1001599"/>
    <lineage>
        <taxon>Bacteria</taxon>
        <taxon>Pseudomonadati</taxon>
        <taxon>Spirochaetota</taxon>
        <taxon>Spirochaetia</taxon>
        <taxon>Leptospirales</taxon>
        <taxon>Leptospiraceae</taxon>
        <taxon>Leptospira</taxon>
    </lineage>
</organism>
<evidence type="ECO:0000313" key="1">
    <source>
        <dbReference type="EMBL" id="EMG11416.1"/>
    </source>
</evidence>
<accession>M3I7M2</accession>
<gene>
    <name evidence="1" type="ORF">LEP1GSC151_5336</name>
</gene>
<sequence length="66" mass="7917">MKSFTNEDLPWIQIDSVMTRNENAEEKDYSLNEDPNAPYRLFDYPDKKTNRFNLEGFRLSIVKNRT</sequence>
<dbReference type="Proteomes" id="UP000011776">
    <property type="component" value="Unassembled WGS sequence"/>
</dbReference>
<dbReference type="EMBL" id="AFME02000168">
    <property type="protein sequence ID" value="EMG11416.1"/>
    <property type="molecule type" value="Genomic_DNA"/>
</dbReference>
<comment type="caution">
    <text evidence="1">The sequence shown here is derived from an EMBL/GenBank/DDBJ whole genome shotgun (WGS) entry which is preliminary data.</text>
</comment>
<evidence type="ECO:0000313" key="2">
    <source>
        <dbReference type="Proteomes" id="UP000011776"/>
    </source>
</evidence>
<dbReference type="AlphaFoldDB" id="M3I7M2"/>
<protein>
    <submittedName>
        <fullName evidence="1">Uncharacterized protein</fullName>
    </submittedName>
</protein>
<dbReference type="BioCyc" id="LINT1001599:G11K9-4471-MONOMER"/>
<name>M3I7M2_LEPIR</name>